<dbReference type="AlphaFoldDB" id="A0A9Q1QAV0"/>
<dbReference type="InterPro" id="IPR039159">
    <property type="entry name" value="SAYSD1"/>
</dbReference>
<name>A0A9Q1QAV0_9CARY</name>
<dbReference type="Pfam" id="PF10260">
    <property type="entry name" value="SAYSvFN"/>
    <property type="match status" value="1"/>
</dbReference>
<feature type="transmembrane region" description="Helical" evidence="1">
    <location>
        <begin position="180"/>
        <end position="196"/>
    </location>
</feature>
<dbReference type="PROSITE" id="PS50053">
    <property type="entry name" value="UBIQUITIN_2"/>
    <property type="match status" value="1"/>
</dbReference>
<keyword evidence="4" id="KW-1185">Reference proteome</keyword>
<feature type="transmembrane region" description="Helical" evidence="1">
    <location>
        <begin position="147"/>
        <end position="168"/>
    </location>
</feature>
<dbReference type="EMBL" id="JAKOGI010000420">
    <property type="protein sequence ID" value="KAJ8435342.1"/>
    <property type="molecule type" value="Genomic_DNA"/>
</dbReference>
<dbReference type="Proteomes" id="UP001153076">
    <property type="component" value="Unassembled WGS sequence"/>
</dbReference>
<keyword evidence="1" id="KW-0472">Membrane</keyword>
<dbReference type="InterPro" id="IPR000626">
    <property type="entry name" value="Ubiquitin-like_dom"/>
</dbReference>
<dbReference type="OrthoDB" id="71310at2759"/>
<dbReference type="SUPFAM" id="SSF54236">
    <property type="entry name" value="Ubiquitin-like"/>
    <property type="match status" value="1"/>
</dbReference>
<comment type="caution">
    <text evidence="3">The sequence shown here is derived from an EMBL/GenBank/DDBJ whole genome shotgun (WGS) entry which is preliminary data.</text>
</comment>
<dbReference type="PANTHER" id="PTHR13527:SF0">
    <property type="entry name" value="SAYSVFN DOMAIN-CONTAINING PROTEIN 1"/>
    <property type="match status" value="1"/>
</dbReference>
<evidence type="ECO:0000256" key="1">
    <source>
        <dbReference type="SAM" id="Phobius"/>
    </source>
</evidence>
<evidence type="ECO:0000259" key="2">
    <source>
        <dbReference type="PROSITE" id="PS50053"/>
    </source>
</evidence>
<organism evidence="3 4">
    <name type="scientific">Carnegiea gigantea</name>
    <dbReference type="NCBI Taxonomy" id="171969"/>
    <lineage>
        <taxon>Eukaryota</taxon>
        <taxon>Viridiplantae</taxon>
        <taxon>Streptophyta</taxon>
        <taxon>Embryophyta</taxon>
        <taxon>Tracheophyta</taxon>
        <taxon>Spermatophyta</taxon>
        <taxon>Magnoliopsida</taxon>
        <taxon>eudicotyledons</taxon>
        <taxon>Gunneridae</taxon>
        <taxon>Pentapetalae</taxon>
        <taxon>Caryophyllales</taxon>
        <taxon>Cactineae</taxon>
        <taxon>Cactaceae</taxon>
        <taxon>Cactoideae</taxon>
        <taxon>Echinocereeae</taxon>
        <taxon>Carnegiea</taxon>
    </lineage>
</organism>
<protein>
    <recommendedName>
        <fullName evidence="2">Ubiquitin-like domain-containing protein</fullName>
    </recommendedName>
</protein>
<accession>A0A9Q1QAV0</accession>
<evidence type="ECO:0000313" key="3">
    <source>
        <dbReference type="EMBL" id="KAJ8435342.1"/>
    </source>
</evidence>
<feature type="domain" description="Ubiquitin-like" evidence="2">
    <location>
        <begin position="24"/>
        <end position="102"/>
    </location>
</feature>
<dbReference type="InterPro" id="IPR029071">
    <property type="entry name" value="Ubiquitin-like_domsf"/>
</dbReference>
<dbReference type="Gene3D" id="3.10.20.90">
    <property type="entry name" value="Phosphatidylinositol 3-kinase Catalytic Subunit, Chain A, domain 1"/>
    <property type="match status" value="1"/>
</dbReference>
<sequence>MGEIEDHDHNHERSNNTTAQDDFVEIVVKTIGPARPTRLKVPCRIKVRDLRKLIADKKQLPFESLRLISRGSALHDCKNGEDVYIRLADGDSLIVAVRPKAPPKHIRAGCDEEEEDDDLKFQPPETASGWKWRLFCILHDKLKLPDIILIAIFSLSLKAWAFVILWFIMAPVAHKWDLGPIYIIGTGFAIIFLNLGRRQAGELSAYSIFNEDFRELPGTLNAERLDRDLRTGQL</sequence>
<evidence type="ECO:0000313" key="4">
    <source>
        <dbReference type="Proteomes" id="UP001153076"/>
    </source>
</evidence>
<reference evidence="3" key="1">
    <citation type="submission" date="2022-04" db="EMBL/GenBank/DDBJ databases">
        <title>Carnegiea gigantea Genome sequencing and assembly v2.</title>
        <authorList>
            <person name="Copetti D."/>
            <person name="Sanderson M.J."/>
            <person name="Burquez A."/>
            <person name="Wojciechowski M.F."/>
        </authorList>
    </citation>
    <scope>NUCLEOTIDE SEQUENCE</scope>
    <source>
        <strain evidence="3">SGP5-SGP5p</strain>
        <tissue evidence="3">Aerial part</tissue>
    </source>
</reference>
<keyword evidence="1" id="KW-0812">Transmembrane</keyword>
<dbReference type="CDD" id="cd17039">
    <property type="entry name" value="Ubl_ubiquitin_like"/>
    <property type="match status" value="1"/>
</dbReference>
<dbReference type="PANTHER" id="PTHR13527">
    <property type="entry name" value="SAYSVFN DOMAIN-CONTAINING PROTEIN 1"/>
    <property type="match status" value="1"/>
</dbReference>
<keyword evidence="1" id="KW-1133">Transmembrane helix</keyword>
<proteinExistence type="predicted"/>
<gene>
    <name evidence="3" type="ORF">Cgig2_024329</name>
</gene>
<dbReference type="InterPro" id="IPR019387">
    <property type="entry name" value="SAYSvFN_dom"/>
</dbReference>